<dbReference type="PANTHER" id="PTHR43132:SF8">
    <property type="entry name" value="HTH-TYPE TRANSCRIPTIONAL REGULATOR KMTR"/>
    <property type="match status" value="1"/>
</dbReference>
<dbReference type="EMBL" id="BAABHK010000013">
    <property type="protein sequence ID" value="GAA4634420.1"/>
    <property type="molecule type" value="Genomic_DNA"/>
</dbReference>
<evidence type="ECO:0000259" key="5">
    <source>
        <dbReference type="PROSITE" id="PS50987"/>
    </source>
</evidence>
<dbReference type="PANTHER" id="PTHR43132">
    <property type="entry name" value="ARSENICAL RESISTANCE OPERON REPRESSOR ARSR-RELATED"/>
    <property type="match status" value="1"/>
</dbReference>
<dbReference type="InterPro" id="IPR001845">
    <property type="entry name" value="HTH_ArsR_DNA-bd_dom"/>
</dbReference>
<comment type="caution">
    <text evidence="6">The sequence shown here is derived from an EMBL/GenBank/DDBJ whole genome shotgun (WGS) entry which is preliminary data.</text>
</comment>
<feature type="domain" description="HTH arsR-type" evidence="5">
    <location>
        <begin position="235"/>
        <end position="330"/>
    </location>
</feature>
<evidence type="ECO:0000256" key="1">
    <source>
        <dbReference type="ARBA" id="ARBA00023015"/>
    </source>
</evidence>
<keyword evidence="1" id="KW-0805">Transcription regulation</keyword>
<dbReference type="Gene3D" id="1.10.10.10">
    <property type="entry name" value="Winged helix-like DNA-binding domain superfamily/Winged helix DNA-binding domain"/>
    <property type="match status" value="1"/>
</dbReference>
<dbReference type="Pfam" id="PF12840">
    <property type="entry name" value="HTH_20"/>
    <property type="match status" value="1"/>
</dbReference>
<name>A0ABP8UL19_9ACTN</name>
<evidence type="ECO:0000313" key="6">
    <source>
        <dbReference type="EMBL" id="GAA4634420.1"/>
    </source>
</evidence>
<sequence>MLRIHFESEDLARITVAPSADVLWEILLGLHALQERNEEIALDGWRRRTRPLIPQSLSPLFEIAPPRGYSADFITPTRGIVTLREGIEEILATTPDQLARDFTEFARHSRKPYIARSLEARAAVRRVAHDLERFFSLALAPHWRQITRDIEAERARLVQTLADHGVERLLGTLHPYARWKYPVLEVDDYVDQDVTLNGRGLVLLPSFFCRHHPITLRDPELPPLLVFPISRRTWLGKADTDEATRGEPLEGLLGRTRTTVLKTSTAGCSTTDIARAAGISPASASHHTKVLREAGLITTRRDGYAVCHEITDLGLTLLTSTDGTPIRQQRPVQSERSSRPAM</sequence>
<evidence type="ECO:0000256" key="4">
    <source>
        <dbReference type="SAM" id="MobiDB-lite"/>
    </source>
</evidence>
<protein>
    <submittedName>
        <fullName evidence="6">Winged helix-turn-helix domain-containing protein</fullName>
    </submittedName>
</protein>
<organism evidence="6 7">
    <name type="scientific">Actinoallomurus vinaceus</name>
    <dbReference type="NCBI Taxonomy" id="1080074"/>
    <lineage>
        <taxon>Bacteria</taxon>
        <taxon>Bacillati</taxon>
        <taxon>Actinomycetota</taxon>
        <taxon>Actinomycetes</taxon>
        <taxon>Streptosporangiales</taxon>
        <taxon>Thermomonosporaceae</taxon>
        <taxon>Actinoallomurus</taxon>
    </lineage>
</organism>
<keyword evidence="3" id="KW-0804">Transcription</keyword>
<keyword evidence="7" id="KW-1185">Reference proteome</keyword>
<dbReference type="InterPro" id="IPR036390">
    <property type="entry name" value="WH_DNA-bd_sf"/>
</dbReference>
<dbReference type="SUPFAM" id="SSF46785">
    <property type="entry name" value="Winged helix' DNA-binding domain"/>
    <property type="match status" value="1"/>
</dbReference>
<feature type="region of interest" description="Disordered" evidence="4">
    <location>
        <begin position="321"/>
        <end position="342"/>
    </location>
</feature>
<accession>A0ABP8UL19</accession>
<dbReference type="SMART" id="SM00418">
    <property type="entry name" value="HTH_ARSR"/>
    <property type="match status" value="1"/>
</dbReference>
<dbReference type="PROSITE" id="PS50987">
    <property type="entry name" value="HTH_ARSR_2"/>
    <property type="match status" value="1"/>
</dbReference>
<evidence type="ECO:0000256" key="2">
    <source>
        <dbReference type="ARBA" id="ARBA00023125"/>
    </source>
</evidence>
<reference evidence="7" key="1">
    <citation type="journal article" date="2019" name="Int. J. Syst. Evol. Microbiol.">
        <title>The Global Catalogue of Microorganisms (GCM) 10K type strain sequencing project: providing services to taxonomists for standard genome sequencing and annotation.</title>
        <authorList>
            <consortium name="The Broad Institute Genomics Platform"/>
            <consortium name="The Broad Institute Genome Sequencing Center for Infectious Disease"/>
            <person name="Wu L."/>
            <person name="Ma J."/>
        </authorList>
    </citation>
    <scope>NUCLEOTIDE SEQUENCE [LARGE SCALE GENOMIC DNA]</scope>
    <source>
        <strain evidence="7">JCM 17939</strain>
    </source>
</reference>
<evidence type="ECO:0000256" key="3">
    <source>
        <dbReference type="ARBA" id="ARBA00023163"/>
    </source>
</evidence>
<dbReference type="Proteomes" id="UP001501442">
    <property type="component" value="Unassembled WGS sequence"/>
</dbReference>
<proteinExistence type="predicted"/>
<gene>
    <name evidence="6" type="ORF">GCM10023196_075880</name>
</gene>
<keyword evidence="2" id="KW-0238">DNA-binding</keyword>
<evidence type="ECO:0000313" key="7">
    <source>
        <dbReference type="Proteomes" id="UP001501442"/>
    </source>
</evidence>
<dbReference type="CDD" id="cd00090">
    <property type="entry name" value="HTH_ARSR"/>
    <property type="match status" value="1"/>
</dbReference>
<dbReference type="InterPro" id="IPR051011">
    <property type="entry name" value="Metal_resp_trans_reg"/>
</dbReference>
<dbReference type="InterPro" id="IPR036388">
    <property type="entry name" value="WH-like_DNA-bd_sf"/>
</dbReference>
<dbReference type="InterPro" id="IPR011991">
    <property type="entry name" value="ArsR-like_HTH"/>
</dbReference>
<feature type="compositionally biased region" description="Polar residues" evidence="4">
    <location>
        <begin position="326"/>
        <end position="335"/>
    </location>
</feature>